<feature type="signal peptide" evidence="1">
    <location>
        <begin position="1"/>
        <end position="19"/>
    </location>
</feature>
<keyword evidence="4" id="KW-1185">Reference proteome</keyword>
<feature type="chain" id="PRO_5011609448" evidence="1">
    <location>
        <begin position="20"/>
        <end position="212"/>
    </location>
</feature>
<protein>
    <submittedName>
        <fullName evidence="3">Outer membrane protein beta-barrel domain-containing protein</fullName>
    </submittedName>
</protein>
<evidence type="ECO:0000313" key="4">
    <source>
        <dbReference type="Proteomes" id="UP000198510"/>
    </source>
</evidence>
<dbReference type="Pfam" id="PF13568">
    <property type="entry name" value="OMP_b-brl_2"/>
    <property type="match status" value="1"/>
</dbReference>
<dbReference type="OrthoDB" id="978236at2"/>
<feature type="domain" description="Outer membrane protein beta-barrel" evidence="2">
    <location>
        <begin position="19"/>
        <end position="186"/>
    </location>
</feature>
<dbReference type="EMBL" id="FNFO01000003">
    <property type="protein sequence ID" value="SDK79218.1"/>
    <property type="molecule type" value="Genomic_DNA"/>
</dbReference>
<gene>
    <name evidence="3" type="ORF">SAMN05421823_103576</name>
</gene>
<evidence type="ECO:0000313" key="3">
    <source>
        <dbReference type="EMBL" id="SDK79218.1"/>
    </source>
</evidence>
<sequence>MKKVLFTFLALLLTCSLYAQSNVKVSLRVAPGVSFNRVNASETANSPVENDGSGLRFSAGPVLDFFFADQYAFSTGLWFTPRRVGLSQVPSSGASLQAVYGLQYLQLPAAIKLFTNEIATDTRMYFVIGETTDIKINERRREGDRLGDKVFKPYDIGLLMTIGAELLMGQNTTGFAGLTYNRGLVNALRNAPAFNDVTLKNDFIGIEVGIKF</sequence>
<dbReference type="STRING" id="1075417.SAMN05421823_103576"/>
<accession>A0A1G9ET45</accession>
<evidence type="ECO:0000259" key="2">
    <source>
        <dbReference type="Pfam" id="PF13568"/>
    </source>
</evidence>
<keyword evidence="1" id="KW-0732">Signal</keyword>
<dbReference type="AlphaFoldDB" id="A0A1G9ET45"/>
<proteinExistence type="predicted"/>
<evidence type="ECO:0000256" key="1">
    <source>
        <dbReference type="SAM" id="SignalP"/>
    </source>
</evidence>
<reference evidence="3 4" key="1">
    <citation type="submission" date="2016-10" db="EMBL/GenBank/DDBJ databases">
        <authorList>
            <person name="de Groot N.N."/>
        </authorList>
    </citation>
    <scope>NUCLEOTIDE SEQUENCE [LARGE SCALE GENOMIC DNA]</scope>
    <source>
        <strain evidence="3 4">DSM 25186</strain>
    </source>
</reference>
<dbReference type="InterPro" id="IPR025665">
    <property type="entry name" value="Beta-barrel_OMP_2"/>
</dbReference>
<dbReference type="RefSeq" id="WP_089681569.1">
    <property type="nucleotide sequence ID" value="NZ_FNFO01000003.1"/>
</dbReference>
<organism evidence="3 4">
    <name type="scientific">Catalinimonas alkaloidigena</name>
    <dbReference type="NCBI Taxonomy" id="1075417"/>
    <lineage>
        <taxon>Bacteria</taxon>
        <taxon>Pseudomonadati</taxon>
        <taxon>Bacteroidota</taxon>
        <taxon>Cytophagia</taxon>
        <taxon>Cytophagales</taxon>
        <taxon>Catalimonadaceae</taxon>
        <taxon>Catalinimonas</taxon>
    </lineage>
</organism>
<name>A0A1G9ET45_9BACT</name>
<dbReference type="Proteomes" id="UP000198510">
    <property type="component" value="Unassembled WGS sequence"/>
</dbReference>